<evidence type="ECO:0000313" key="3">
    <source>
        <dbReference type="Proteomes" id="UP001594351"/>
    </source>
</evidence>
<dbReference type="SUPFAM" id="SSF52091">
    <property type="entry name" value="SpoIIaa-like"/>
    <property type="match status" value="1"/>
</dbReference>
<name>A0ABV6YSP2_UNCC1</name>
<accession>A0ABV6YSP2</accession>
<protein>
    <submittedName>
        <fullName evidence="2">STAS domain-containing protein</fullName>
    </submittedName>
</protein>
<keyword evidence="3" id="KW-1185">Reference proteome</keyword>
<dbReference type="Gene3D" id="3.30.750.24">
    <property type="entry name" value="STAS domain"/>
    <property type="match status" value="1"/>
</dbReference>
<organism evidence="2 3">
    <name type="scientific">candidate division CSSED10-310 bacterium</name>
    <dbReference type="NCBI Taxonomy" id="2855610"/>
    <lineage>
        <taxon>Bacteria</taxon>
        <taxon>Bacteria division CSSED10-310</taxon>
    </lineage>
</organism>
<dbReference type="CDD" id="cd07043">
    <property type="entry name" value="STAS_anti-anti-sigma_factors"/>
    <property type="match status" value="1"/>
</dbReference>
<evidence type="ECO:0000259" key="1">
    <source>
        <dbReference type="PROSITE" id="PS50801"/>
    </source>
</evidence>
<proteinExistence type="predicted"/>
<comment type="caution">
    <text evidence="2">The sequence shown here is derived from an EMBL/GenBank/DDBJ whole genome shotgun (WGS) entry which is preliminary data.</text>
</comment>
<feature type="domain" description="STAS" evidence="1">
    <location>
        <begin position="12"/>
        <end position="92"/>
    </location>
</feature>
<dbReference type="EMBL" id="JBHPBY010000026">
    <property type="protein sequence ID" value="MFC1849222.1"/>
    <property type="molecule type" value="Genomic_DNA"/>
</dbReference>
<sequence>MNLKNVGEYSGLKYRVEERDTHTELFLGGRIDRTVIVYLDQLFHTVRSSSQRVLVDLSETTAMDSAGVALLLSHFKEKQKNKAPLSVSSMSE</sequence>
<feature type="non-terminal residue" evidence="2">
    <location>
        <position position="92"/>
    </location>
</feature>
<dbReference type="Proteomes" id="UP001594351">
    <property type="component" value="Unassembled WGS sequence"/>
</dbReference>
<dbReference type="PROSITE" id="PS50801">
    <property type="entry name" value="STAS"/>
    <property type="match status" value="1"/>
</dbReference>
<gene>
    <name evidence="2" type="ORF">ACFL27_03335</name>
</gene>
<evidence type="ECO:0000313" key="2">
    <source>
        <dbReference type="EMBL" id="MFC1849222.1"/>
    </source>
</evidence>
<dbReference type="InterPro" id="IPR036513">
    <property type="entry name" value="STAS_dom_sf"/>
</dbReference>
<dbReference type="Pfam" id="PF01740">
    <property type="entry name" value="STAS"/>
    <property type="match status" value="1"/>
</dbReference>
<reference evidence="2 3" key="1">
    <citation type="submission" date="2024-09" db="EMBL/GenBank/DDBJ databases">
        <title>Laminarin stimulates single cell rates of sulfate reduction while oxygen inhibits transcriptomic activity in coastal marine sediment.</title>
        <authorList>
            <person name="Lindsay M."/>
            <person name="Orcutt B."/>
            <person name="Emerson D."/>
            <person name="Stepanauskas R."/>
            <person name="D'Angelo T."/>
        </authorList>
    </citation>
    <scope>NUCLEOTIDE SEQUENCE [LARGE SCALE GENOMIC DNA]</scope>
    <source>
        <strain evidence="2">SAG AM-311-K15</strain>
    </source>
</reference>
<dbReference type="InterPro" id="IPR002645">
    <property type="entry name" value="STAS_dom"/>
</dbReference>